<reference evidence="2" key="1">
    <citation type="journal article" date="2020" name="Stud. Mycol.">
        <title>101 Dothideomycetes genomes: a test case for predicting lifestyles and emergence of pathogens.</title>
        <authorList>
            <person name="Haridas S."/>
            <person name="Albert R."/>
            <person name="Binder M."/>
            <person name="Bloem J."/>
            <person name="Labutti K."/>
            <person name="Salamov A."/>
            <person name="Andreopoulos B."/>
            <person name="Baker S."/>
            <person name="Barry K."/>
            <person name="Bills G."/>
            <person name="Bluhm B."/>
            <person name="Cannon C."/>
            <person name="Castanera R."/>
            <person name="Culley D."/>
            <person name="Daum C."/>
            <person name="Ezra D."/>
            <person name="Gonzalez J."/>
            <person name="Henrissat B."/>
            <person name="Kuo A."/>
            <person name="Liang C."/>
            <person name="Lipzen A."/>
            <person name="Lutzoni F."/>
            <person name="Magnuson J."/>
            <person name="Mondo S."/>
            <person name="Nolan M."/>
            <person name="Ohm R."/>
            <person name="Pangilinan J."/>
            <person name="Park H.-J."/>
            <person name="Ramirez L."/>
            <person name="Alfaro M."/>
            <person name="Sun H."/>
            <person name="Tritt A."/>
            <person name="Yoshinaga Y."/>
            <person name="Zwiers L.-H."/>
            <person name="Turgeon B."/>
            <person name="Goodwin S."/>
            <person name="Spatafora J."/>
            <person name="Crous P."/>
            <person name="Grigoriev I."/>
        </authorList>
    </citation>
    <scope>NUCLEOTIDE SEQUENCE</scope>
    <source>
        <strain evidence="2">CBS 109.77</strain>
    </source>
</reference>
<dbReference type="Proteomes" id="UP000799757">
    <property type="component" value="Unassembled WGS sequence"/>
</dbReference>
<feature type="region of interest" description="Disordered" evidence="1">
    <location>
        <begin position="1"/>
        <end position="26"/>
    </location>
</feature>
<protein>
    <submittedName>
        <fullName evidence="2">Uncharacterized protein</fullName>
    </submittedName>
</protein>
<dbReference type="AlphaFoldDB" id="A0A6A6WPY4"/>
<sequence>MLCRAARAADWPGSWKGQSREYPTRPGEPLHPALFFAPSFAPSVACPPHPTPSRLRLRCRAPSTPSAFMQDHPLSRYPAAARRSSLSHGSIELTTGWPAQSAPAKRDTKPEF</sequence>
<accession>A0A6A6WPY4</accession>
<evidence type="ECO:0000313" key="2">
    <source>
        <dbReference type="EMBL" id="KAF2786159.1"/>
    </source>
</evidence>
<proteinExistence type="predicted"/>
<organism evidence="2 3">
    <name type="scientific">Melanomma pulvis-pyrius CBS 109.77</name>
    <dbReference type="NCBI Taxonomy" id="1314802"/>
    <lineage>
        <taxon>Eukaryota</taxon>
        <taxon>Fungi</taxon>
        <taxon>Dikarya</taxon>
        <taxon>Ascomycota</taxon>
        <taxon>Pezizomycotina</taxon>
        <taxon>Dothideomycetes</taxon>
        <taxon>Pleosporomycetidae</taxon>
        <taxon>Pleosporales</taxon>
        <taxon>Melanommataceae</taxon>
        <taxon>Melanomma</taxon>
    </lineage>
</organism>
<dbReference type="EMBL" id="MU002534">
    <property type="protein sequence ID" value="KAF2786159.1"/>
    <property type="molecule type" value="Genomic_DNA"/>
</dbReference>
<name>A0A6A6WPY4_9PLEO</name>
<gene>
    <name evidence="2" type="ORF">K505DRAFT_151687</name>
</gene>
<feature type="region of interest" description="Disordered" evidence="1">
    <location>
        <begin position="64"/>
        <end position="112"/>
    </location>
</feature>
<keyword evidence="3" id="KW-1185">Reference proteome</keyword>
<evidence type="ECO:0000313" key="3">
    <source>
        <dbReference type="Proteomes" id="UP000799757"/>
    </source>
</evidence>
<evidence type="ECO:0000256" key="1">
    <source>
        <dbReference type="SAM" id="MobiDB-lite"/>
    </source>
</evidence>